<dbReference type="GO" id="GO:0005886">
    <property type="term" value="C:plasma membrane"/>
    <property type="evidence" value="ECO:0007669"/>
    <property type="project" value="UniProtKB-SubCell"/>
</dbReference>
<geneLocation type="plasmid" evidence="9 10">
    <name>unnamed3</name>
</geneLocation>
<dbReference type="SUPFAM" id="SSF82689">
    <property type="entry name" value="Mechanosensitive channel protein MscS (YggB), C-terminal domain"/>
    <property type="match status" value="1"/>
</dbReference>
<keyword evidence="6" id="KW-0997">Cell inner membrane</keyword>
<feature type="compositionally biased region" description="Low complexity" evidence="7">
    <location>
        <begin position="428"/>
        <end position="438"/>
    </location>
</feature>
<protein>
    <recommendedName>
        <fullName evidence="6">Small-conductance mechanosensitive channel</fullName>
    </recommendedName>
</protein>
<organism evidence="9 10">
    <name type="scientific">Leisingera caerulea</name>
    <name type="common">Phaeobacter caeruleus</name>
    <dbReference type="NCBI Taxonomy" id="506591"/>
    <lineage>
        <taxon>Bacteria</taxon>
        <taxon>Pseudomonadati</taxon>
        <taxon>Pseudomonadota</taxon>
        <taxon>Alphaproteobacteria</taxon>
        <taxon>Rhodobacterales</taxon>
        <taxon>Roseobacteraceae</taxon>
        <taxon>Leisingera</taxon>
    </lineage>
</organism>
<dbReference type="Gene3D" id="3.30.70.100">
    <property type="match status" value="1"/>
</dbReference>
<feature type="transmembrane region" description="Helical" evidence="6">
    <location>
        <begin position="157"/>
        <end position="176"/>
    </location>
</feature>
<dbReference type="InterPro" id="IPR011066">
    <property type="entry name" value="MscS_channel_C_sf"/>
</dbReference>
<dbReference type="PANTHER" id="PTHR30221:SF1">
    <property type="entry name" value="SMALL-CONDUCTANCE MECHANOSENSITIVE CHANNEL"/>
    <property type="match status" value="1"/>
</dbReference>
<keyword evidence="5 6" id="KW-0472">Membrane</keyword>
<feature type="domain" description="BON" evidence="8">
    <location>
        <begin position="65"/>
        <end position="131"/>
    </location>
</feature>
<keyword evidence="3 6" id="KW-0812">Transmembrane</keyword>
<accession>A0A9Q9HPQ2</accession>
<keyword evidence="6" id="KW-0407">Ion channel</keyword>
<evidence type="ECO:0000313" key="10">
    <source>
        <dbReference type="Proteomes" id="UP001058713"/>
    </source>
</evidence>
<evidence type="ECO:0000256" key="1">
    <source>
        <dbReference type="ARBA" id="ARBA00004651"/>
    </source>
</evidence>
<sequence>MSRDMTCLAARPGRRAGPCRVLLAGLHILILLAAVCLGGGGAQAQNAADPVQTDGRIEVGEAAVRDSEILNRIEKLLAEIEGYGSVNVSVSEGVVRITGEVIDNTAQDRLTQIINRVAGVVAIENETQISGTLEERLAPAMDRIAARTRNLLANGPIFLVALAAFAAVAAGGWLLTTRIGIWTRLAPNAFIADVYRAVARILFILTGLVLALDILNATALIGAVLGAAGVVGLALGFAVRDTVENFIASILLSLRQPFRPNDFVDIQGDQGTVARLTSRATILISPEGNHIRIPNATVFKGRIVNFTRDPRRRFGFDLGVDADADLAAALSTAVAALEEQAFVLDDPEVGAWISEVGDSNVILTFTGWVDQTRVDFAKARGEAIRAAKMALEAAGFGLPEPIYRVRLDNAADAAAAPARDTGARKGAAEPASAELPEAADPERAELAAAGAAEREREGLDGGENLLDARQKAE</sequence>
<dbReference type="KEGG" id="lcae:K3721_19635"/>
<dbReference type="InterPro" id="IPR023408">
    <property type="entry name" value="MscS_beta-dom_sf"/>
</dbReference>
<comment type="function">
    <text evidence="6">Mechanosensitive channel that participates in the regulation of osmotic pressure changes within the cell, opening in response to stretch forces in the membrane lipid bilayer, without the need for other proteins. Contributes to normal resistance to hypoosmotic shock. Forms an ion channel of 1.0 nanosiemens conductance with a slight preference for anions.</text>
</comment>
<gene>
    <name evidence="9" type="ORF">K3721_19635</name>
</gene>
<comment type="subunit">
    <text evidence="6">Homoheptamer.</text>
</comment>
<dbReference type="AlphaFoldDB" id="A0A9Q9HPQ2"/>
<dbReference type="EMBL" id="CP081073">
    <property type="protein sequence ID" value="UWQ56065.1"/>
    <property type="molecule type" value="Genomic_DNA"/>
</dbReference>
<dbReference type="SUPFAM" id="SSF50182">
    <property type="entry name" value="Sm-like ribonucleoproteins"/>
    <property type="match status" value="1"/>
</dbReference>
<evidence type="ECO:0000313" key="9">
    <source>
        <dbReference type="EMBL" id="UWQ56065.1"/>
    </source>
</evidence>
<dbReference type="InterPro" id="IPR010920">
    <property type="entry name" value="LSM_dom_sf"/>
</dbReference>
<comment type="caution">
    <text evidence="6">Lacks conserved residue(s) required for the propagation of feature annotation.</text>
</comment>
<keyword evidence="6" id="KW-0406">Ion transport</keyword>
<keyword evidence="2" id="KW-1003">Cell membrane</keyword>
<proteinExistence type="inferred from homology"/>
<dbReference type="Pfam" id="PF04972">
    <property type="entry name" value="BON"/>
    <property type="match status" value="1"/>
</dbReference>
<keyword evidence="4 6" id="KW-1133">Transmembrane helix</keyword>
<dbReference type="GO" id="GO:0008381">
    <property type="term" value="F:mechanosensitive monoatomic ion channel activity"/>
    <property type="evidence" value="ECO:0007669"/>
    <property type="project" value="InterPro"/>
</dbReference>
<evidence type="ECO:0000256" key="3">
    <source>
        <dbReference type="ARBA" id="ARBA00022692"/>
    </source>
</evidence>
<feature type="region of interest" description="Disordered" evidence="7">
    <location>
        <begin position="416"/>
        <end position="473"/>
    </location>
</feature>
<comment type="subcellular location">
    <subcellularLocation>
        <location evidence="6">Cell inner membrane</location>
        <topology evidence="6">Multi-pass membrane protein</topology>
    </subcellularLocation>
    <subcellularLocation>
        <location evidence="1">Cell membrane</location>
        <topology evidence="1">Multi-pass membrane protein</topology>
    </subcellularLocation>
</comment>
<dbReference type="Gene3D" id="2.30.30.60">
    <property type="match status" value="1"/>
</dbReference>
<comment type="similarity">
    <text evidence="6">Belongs to the MscS (TC 1.A.23) family.</text>
</comment>
<keyword evidence="6" id="KW-0813">Transport</keyword>
<dbReference type="Gene3D" id="1.10.287.1260">
    <property type="match status" value="1"/>
</dbReference>
<evidence type="ECO:0000256" key="6">
    <source>
        <dbReference type="RuleBase" id="RU369025"/>
    </source>
</evidence>
<evidence type="ECO:0000256" key="5">
    <source>
        <dbReference type="ARBA" id="ARBA00023136"/>
    </source>
</evidence>
<feature type="transmembrane region" description="Helical" evidence="6">
    <location>
        <begin position="221"/>
        <end position="239"/>
    </location>
</feature>
<dbReference type="PANTHER" id="PTHR30221">
    <property type="entry name" value="SMALL-CONDUCTANCE MECHANOSENSITIVE CHANNEL"/>
    <property type="match status" value="1"/>
</dbReference>
<dbReference type="Gene3D" id="3.30.1340.30">
    <property type="match status" value="1"/>
</dbReference>
<evidence type="ECO:0000256" key="4">
    <source>
        <dbReference type="ARBA" id="ARBA00022989"/>
    </source>
</evidence>
<dbReference type="Proteomes" id="UP001058713">
    <property type="component" value="Plasmid unnamed3"/>
</dbReference>
<evidence type="ECO:0000256" key="7">
    <source>
        <dbReference type="SAM" id="MobiDB-lite"/>
    </source>
</evidence>
<dbReference type="Pfam" id="PF00924">
    <property type="entry name" value="MS_channel_2nd"/>
    <property type="match status" value="1"/>
</dbReference>
<evidence type="ECO:0000256" key="2">
    <source>
        <dbReference type="ARBA" id="ARBA00022475"/>
    </source>
</evidence>
<feature type="transmembrane region" description="Helical" evidence="6">
    <location>
        <begin position="197"/>
        <end position="215"/>
    </location>
</feature>
<dbReference type="InterPro" id="IPR006685">
    <property type="entry name" value="MscS_channel_2nd"/>
</dbReference>
<dbReference type="InterPro" id="IPR045275">
    <property type="entry name" value="MscS_archaea/bacteria_type"/>
</dbReference>
<evidence type="ECO:0000259" key="8">
    <source>
        <dbReference type="PROSITE" id="PS50914"/>
    </source>
</evidence>
<dbReference type="InterPro" id="IPR007055">
    <property type="entry name" value="BON_dom"/>
</dbReference>
<reference evidence="9" key="1">
    <citation type="submission" date="2021-08" db="EMBL/GenBank/DDBJ databases">
        <authorList>
            <person name="Nwanade C."/>
            <person name="Wang M."/>
            <person name="Masoudi A."/>
            <person name="Yu Z."/>
            <person name="Liu J."/>
        </authorList>
    </citation>
    <scope>NUCLEOTIDE SEQUENCE</scope>
    <source>
        <strain evidence="9">S122</strain>
        <plasmid evidence="9">unnamed3</plasmid>
    </source>
</reference>
<dbReference type="PROSITE" id="PS50914">
    <property type="entry name" value="BON"/>
    <property type="match status" value="1"/>
</dbReference>
<keyword evidence="9" id="KW-0614">Plasmid</keyword>
<name>A0A9Q9HPQ2_LEICA</name>